<dbReference type="AlphaFoldDB" id="A0A2R6XPI5"/>
<proteinExistence type="predicted"/>
<dbReference type="EMBL" id="KZ772678">
    <property type="protein sequence ID" value="PTQ48022.1"/>
    <property type="molecule type" value="Genomic_DNA"/>
</dbReference>
<reference evidence="2" key="1">
    <citation type="journal article" date="2017" name="Cell">
        <title>Insights into land plant evolution garnered from the Marchantia polymorpha genome.</title>
        <authorList>
            <person name="Bowman J.L."/>
            <person name="Kohchi T."/>
            <person name="Yamato K.T."/>
            <person name="Jenkins J."/>
            <person name="Shu S."/>
            <person name="Ishizaki K."/>
            <person name="Yamaoka S."/>
            <person name="Nishihama R."/>
            <person name="Nakamura Y."/>
            <person name="Berger F."/>
            <person name="Adam C."/>
            <person name="Aki S.S."/>
            <person name="Althoff F."/>
            <person name="Araki T."/>
            <person name="Arteaga-Vazquez M.A."/>
            <person name="Balasubrmanian S."/>
            <person name="Barry K."/>
            <person name="Bauer D."/>
            <person name="Boehm C.R."/>
            <person name="Briginshaw L."/>
            <person name="Caballero-Perez J."/>
            <person name="Catarino B."/>
            <person name="Chen F."/>
            <person name="Chiyoda S."/>
            <person name="Chovatia M."/>
            <person name="Davies K.M."/>
            <person name="Delmans M."/>
            <person name="Demura T."/>
            <person name="Dierschke T."/>
            <person name="Dolan L."/>
            <person name="Dorantes-Acosta A.E."/>
            <person name="Eklund D.M."/>
            <person name="Florent S.N."/>
            <person name="Flores-Sandoval E."/>
            <person name="Fujiyama A."/>
            <person name="Fukuzawa H."/>
            <person name="Galik B."/>
            <person name="Grimanelli D."/>
            <person name="Grimwood J."/>
            <person name="Grossniklaus U."/>
            <person name="Hamada T."/>
            <person name="Haseloff J."/>
            <person name="Hetherington A.J."/>
            <person name="Higo A."/>
            <person name="Hirakawa Y."/>
            <person name="Hundley H.N."/>
            <person name="Ikeda Y."/>
            <person name="Inoue K."/>
            <person name="Inoue S.I."/>
            <person name="Ishida S."/>
            <person name="Jia Q."/>
            <person name="Kakita M."/>
            <person name="Kanazawa T."/>
            <person name="Kawai Y."/>
            <person name="Kawashima T."/>
            <person name="Kennedy M."/>
            <person name="Kinose K."/>
            <person name="Kinoshita T."/>
            <person name="Kohara Y."/>
            <person name="Koide E."/>
            <person name="Komatsu K."/>
            <person name="Kopischke S."/>
            <person name="Kubo M."/>
            <person name="Kyozuka J."/>
            <person name="Lagercrantz U."/>
            <person name="Lin S.S."/>
            <person name="Lindquist E."/>
            <person name="Lipzen A.M."/>
            <person name="Lu C.W."/>
            <person name="De Luna E."/>
            <person name="Martienssen R.A."/>
            <person name="Minamino N."/>
            <person name="Mizutani M."/>
            <person name="Mizutani M."/>
            <person name="Mochizuki N."/>
            <person name="Monte I."/>
            <person name="Mosher R."/>
            <person name="Nagasaki H."/>
            <person name="Nakagami H."/>
            <person name="Naramoto S."/>
            <person name="Nishitani K."/>
            <person name="Ohtani M."/>
            <person name="Okamoto T."/>
            <person name="Okumura M."/>
            <person name="Phillips J."/>
            <person name="Pollak B."/>
            <person name="Reinders A."/>
            <person name="Rovekamp M."/>
            <person name="Sano R."/>
            <person name="Sawa S."/>
            <person name="Schmid M.W."/>
            <person name="Shirakawa M."/>
            <person name="Solano R."/>
            <person name="Spunde A."/>
            <person name="Suetsugu N."/>
            <person name="Sugano S."/>
            <person name="Sugiyama A."/>
            <person name="Sun R."/>
            <person name="Suzuki Y."/>
            <person name="Takenaka M."/>
            <person name="Takezawa D."/>
            <person name="Tomogane H."/>
            <person name="Tsuzuki M."/>
            <person name="Ueda T."/>
            <person name="Umeda M."/>
            <person name="Ward J.M."/>
            <person name="Watanabe Y."/>
            <person name="Yazaki K."/>
            <person name="Yokoyama R."/>
            <person name="Yoshitake Y."/>
            <person name="Yotsui I."/>
            <person name="Zachgo S."/>
            <person name="Schmutz J."/>
        </authorList>
    </citation>
    <scope>NUCLEOTIDE SEQUENCE [LARGE SCALE GENOMIC DNA]</scope>
    <source>
        <strain evidence="2">Tak-1</strain>
    </source>
</reference>
<name>A0A2R6XPI5_MARPO</name>
<keyword evidence="2" id="KW-1185">Reference proteome</keyword>
<protein>
    <submittedName>
        <fullName evidence="1">Uncharacterized protein</fullName>
    </submittedName>
</protein>
<sequence length="166" mass="18325">MSLDAAHPRSFCIIYNDFVGATGNFMTFSLMNSMTLFLAINFRSGAVKGALICPHNEMSLPPPIFLKIRPSRDVSASRIRCSSFLAFDPALSSVLLHVRMTFLICCSAHFLCRGKSNQVKIACPRCHIAGARALRSFPLFSAVRASLPPALAREYFCASRTIFYGH</sequence>
<gene>
    <name evidence="1" type="ORF">MARPO_0006s0061</name>
</gene>
<evidence type="ECO:0000313" key="1">
    <source>
        <dbReference type="EMBL" id="PTQ48022.1"/>
    </source>
</evidence>
<dbReference type="Proteomes" id="UP000244005">
    <property type="component" value="Unassembled WGS sequence"/>
</dbReference>
<organism evidence="1 2">
    <name type="scientific">Marchantia polymorpha</name>
    <name type="common">Common liverwort</name>
    <name type="synonym">Marchantia aquatica</name>
    <dbReference type="NCBI Taxonomy" id="3197"/>
    <lineage>
        <taxon>Eukaryota</taxon>
        <taxon>Viridiplantae</taxon>
        <taxon>Streptophyta</taxon>
        <taxon>Embryophyta</taxon>
        <taxon>Marchantiophyta</taxon>
        <taxon>Marchantiopsida</taxon>
        <taxon>Marchantiidae</taxon>
        <taxon>Marchantiales</taxon>
        <taxon>Marchantiaceae</taxon>
        <taxon>Marchantia</taxon>
    </lineage>
</organism>
<dbReference type="Gramene" id="Mp3g05900.1">
    <property type="protein sequence ID" value="Mp3g05900.1.cds1"/>
    <property type="gene ID" value="Mp3g05900"/>
</dbReference>
<evidence type="ECO:0000313" key="2">
    <source>
        <dbReference type="Proteomes" id="UP000244005"/>
    </source>
</evidence>
<accession>A0A2R6XPI5</accession>